<dbReference type="AlphaFoldDB" id="A0AAN6PCS1"/>
<sequence length="316" mass="35446">MKSFAALTFLLACATASPVGVSPKEEGSLAKRDTEIIYLTNCSNAVSCCRADIHSSHVAYYGASGQSQNGEVPASNNECTVDAANYTWWEQDGKGCTFPTGVKVTTHIDSDAQSRPLYSWSGWATNGYKNFNCYRDNGRRLYQNSGPEWAYTCNVVYYCASSFSNTITTLTRIMFRLRPVVSSPLRIALKTHSPLASRQLASTRFNAAAMSTISDVITKDHRELEEYYNQIINSTDHDHQERFGNQFTWELARHSVAEELLVYPAFEKHMGPKGHEMAESDRKEHHRVRFPLPPTNRSPTLTPPHRSKNSSNNSKT</sequence>
<dbReference type="Proteomes" id="UP001303115">
    <property type="component" value="Unassembled WGS sequence"/>
</dbReference>
<dbReference type="InterPro" id="IPR012312">
    <property type="entry name" value="Hemerythrin-like"/>
</dbReference>
<feature type="region of interest" description="Disordered" evidence="1">
    <location>
        <begin position="272"/>
        <end position="316"/>
    </location>
</feature>
<gene>
    <name evidence="4" type="ORF">C8A01DRAFT_17387</name>
</gene>
<feature type="compositionally biased region" description="Basic and acidic residues" evidence="1">
    <location>
        <begin position="272"/>
        <end position="283"/>
    </location>
</feature>
<organism evidence="4 5">
    <name type="scientific">Parachaetomium inaequale</name>
    <dbReference type="NCBI Taxonomy" id="2588326"/>
    <lineage>
        <taxon>Eukaryota</taxon>
        <taxon>Fungi</taxon>
        <taxon>Dikarya</taxon>
        <taxon>Ascomycota</taxon>
        <taxon>Pezizomycotina</taxon>
        <taxon>Sordariomycetes</taxon>
        <taxon>Sordariomycetidae</taxon>
        <taxon>Sordariales</taxon>
        <taxon>Chaetomiaceae</taxon>
        <taxon>Parachaetomium</taxon>
    </lineage>
</organism>
<keyword evidence="2" id="KW-0732">Signal</keyword>
<name>A0AAN6PCS1_9PEZI</name>
<protein>
    <recommendedName>
        <fullName evidence="3">Hemerythrin-like domain-containing protein</fullName>
    </recommendedName>
</protein>
<evidence type="ECO:0000259" key="3">
    <source>
        <dbReference type="Pfam" id="PF01814"/>
    </source>
</evidence>
<proteinExistence type="predicted"/>
<feature type="domain" description="Hemerythrin-like" evidence="3">
    <location>
        <begin position="212"/>
        <end position="289"/>
    </location>
</feature>
<dbReference type="PANTHER" id="PTHR35585:SF1">
    <property type="entry name" value="HHE DOMAIN PROTEIN (AFU_ORTHOLOGUE AFUA_4G00730)"/>
    <property type="match status" value="1"/>
</dbReference>
<dbReference type="EMBL" id="MU854426">
    <property type="protein sequence ID" value="KAK4038552.1"/>
    <property type="molecule type" value="Genomic_DNA"/>
</dbReference>
<evidence type="ECO:0000313" key="4">
    <source>
        <dbReference type="EMBL" id="KAK4038552.1"/>
    </source>
</evidence>
<reference evidence="5" key="1">
    <citation type="journal article" date="2023" name="Mol. Phylogenet. Evol.">
        <title>Genome-scale phylogeny and comparative genomics of the fungal order Sordariales.</title>
        <authorList>
            <person name="Hensen N."/>
            <person name="Bonometti L."/>
            <person name="Westerberg I."/>
            <person name="Brannstrom I.O."/>
            <person name="Guillou S."/>
            <person name="Cros-Aarteil S."/>
            <person name="Calhoun S."/>
            <person name="Haridas S."/>
            <person name="Kuo A."/>
            <person name="Mondo S."/>
            <person name="Pangilinan J."/>
            <person name="Riley R."/>
            <person name="LaButti K."/>
            <person name="Andreopoulos B."/>
            <person name="Lipzen A."/>
            <person name="Chen C."/>
            <person name="Yan M."/>
            <person name="Daum C."/>
            <person name="Ng V."/>
            <person name="Clum A."/>
            <person name="Steindorff A."/>
            <person name="Ohm R.A."/>
            <person name="Martin F."/>
            <person name="Silar P."/>
            <person name="Natvig D.O."/>
            <person name="Lalanne C."/>
            <person name="Gautier V."/>
            <person name="Ament-Velasquez S.L."/>
            <person name="Kruys A."/>
            <person name="Hutchinson M.I."/>
            <person name="Powell A.J."/>
            <person name="Barry K."/>
            <person name="Miller A.N."/>
            <person name="Grigoriev I.V."/>
            <person name="Debuchy R."/>
            <person name="Gladieux P."/>
            <person name="Hiltunen Thoren M."/>
            <person name="Johannesson H."/>
        </authorList>
    </citation>
    <scope>NUCLEOTIDE SEQUENCE [LARGE SCALE GENOMIC DNA]</scope>
    <source>
        <strain evidence="5">CBS 284.82</strain>
    </source>
</reference>
<accession>A0AAN6PCS1</accession>
<evidence type="ECO:0000256" key="2">
    <source>
        <dbReference type="SAM" id="SignalP"/>
    </source>
</evidence>
<evidence type="ECO:0000256" key="1">
    <source>
        <dbReference type="SAM" id="MobiDB-lite"/>
    </source>
</evidence>
<evidence type="ECO:0000313" key="5">
    <source>
        <dbReference type="Proteomes" id="UP001303115"/>
    </source>
</evidence>
<keyword evidence="5" id="KW-1185">Reference proteome</keyword>
<dbReference type="Pfam" id="PF01814">
    <property type="entry name" value="Hemerythrin"/>
    <property type="match status" value="1"/>
</dbReference>
<feature type="signal peptide" evidence="2">
    <location>
        <begin position="1"/>
        <end position="16"/>
    </location>
</feature>
<feature type="chain" id="PRO_5042890805" description="Hemerythrin-like domain-containing protein" evidence="2">
    <location>
        <begin position="17"/>
        <end position="316"/>
    </location>
</feature>
<dbReference type="PANTHER" id="PTHR35585">
    <property type="entry name" value="HHE DOMAIN PROTEIN (AFU_ORTHOLOGUE AFUA_4G00730)"/>
    <property type="match status" value="1"/>
</dbReference>
<comment type="caution">
    <text evidence="4">The sequence shown here is derived from an EMBL/GenBank/DDBJ whole genome shotgun (WGS) entry which is preliminary data.</text>
</comment>